<accession>R8BHX5</accession>
<feature type="compositionally biased region" description="Pro residues" evidence="1">
    <location>
        <begin position="364"/>
        <end position="376"/>
    </location>
</feature>
<protein>
    <submittedName>
        <fullName evidence="2">Uncharacterized protein</fullName>
    </submittedName>
</protein>
<dbReference type="KEGG" id="tmn:UCRPA7_5579"/>
<dbReference type="Proteomes" id="UP000014074">
    <property type="component" value="Unassembled WGS sequence"/>
</dbReference>
<gene>
    <name evidence="2" type="ORF">UCRPA7_5579</name>
</gene>
<feature type="region of interest" description="Disordered" evidence="1">
    <location>
        <begin position="340"/>
        <end position="380"/>
    </location>
</feature>
<dbReference type="HOGENOM" id="CLU_006836_0_0_1"/>
<dbReference type="EMBL" id="KB933183">
    <property type="protein sequence ID" value="EON98911.1"/>
    <property type="molecule type" value="Genomic_DNA"/>
</dbReference>
<feature type="compositionally biased region" description="Polar residues" evidence="1">
    <location>
        <begin position="175"/>
        <end position="185"/>
    </location>
</feature>
<proteinExistence type="predicted"/>
<dbReference type="AlphaFoldDB" id="R8BHX5"/>
<sequence>MSSSEESPEGLNSFESHLRELLDGLAVNHSPLSARKQTGPEKRQATSTTKGKRTLADRTDPNSFSFKFDEDVFTPNTHRFTRNSAESINTRFVDQEQANSNWQFNAGGVESDGTTRPTPPRSRSSGRLGRRSPFRTQSRQASFVDPAETDKTPTKQGSFDAEEWSQKINPEIFVPQQTQRTSVSPTRAARAATKKGRPVRQTMGTAGMVDEEESSSGPDDRTRPATAASHLAGQPQSTNSPSAMDIDSPPVQPPVKPQTNGARNIPVEPSRPDWRAGVVDGVKEDAKAPPVIPPSFAANAGGSEDSEEFRASFADFRKVEPFAEKATGLNSFGDLKSNLPFESKASSRPPLKKQKPKQTKLTLPHPPEAPRPPPTLAVPSLKTNPTAWQKYIEAFHQYMRDWHVYNTKFVEHFHAREVEIQRVKTLNDFSWLDSRDNSGIQEYLAWAEQDRQVRDQWTNACNNHEQHVREFMAHREKMKVELA</sequence>
<feature type="compositionally biased region" description="Polar residues" evidence="1">
    <location>
        <begin position="90"/>
        <end position="104"/>
    </location>
</feature>
<reference evidence="3" key="1">
    <citation type="journal article" date="2013" name="Genome Announc.">
        <title>Draft genome sequence of the ascomycete Phaeoacremonium aleophilum strain UCR-PA7, a causal agent of the esca disease complex in grapevines.</title>
        <authorList>
            <person name="Blanco-Ulate B."/>
            <person name="Rolshausen P."/>
            <person name="Cantu D."/>
        </authorList>
    </citation>
    <scope>NUCLEOTIDE SEQUENCE [LARGE SCALE GENOMIC DNA]</scope>
    <source>
        <strain evidence="3">UCR-PA7</strain>
    </source>
</reference>
<feature type="region of interest" description="Disordered" evidence="1">
    <location>
        <begin position="25"/>
        <end position="69"/>
    </location>
</feature>
<keyword evidence="3" id="KW-1185">Reference proteome</keyword>
<dbReference type="eggNOG" id="KOG0714">
    <property type="taxonomic scope" value="Eukaryota"/>
</dbReference>
<name>R8BHX5_PHAM7</name>
<evidence type="ECO:0000256" key="1">
    <source>
        <dbReference type="SAM" id="MobiDB-lite"/>
    </source>
</evidence>
<evidence type="ECO:0000313" key="2">
    <source>
        <dbReference type="EMBL" id="EON98911.1"/>
    </source>
</evidence>
<feature type="region of interest" description="Disordered" evidence="1">
    <location>
        <begin position="90"/>
        <end position="303"/>
    </location>
</feature>
<evidence type="ECO:0000313" key="3">
    <source>
        <dbReference type="Proteomes" id="UP000014074"/>
    </source>
</evidence>
<organism evidence="2 3">
    <name type="scientific">Phaeoacremonium minimum (strain UCR-PA7)</name>
    <name type="common">Esca disease fungus</name>
    <name type="synonym">Togninia minima</name>
    <dbReference type="NCBI Taxonomy" id="1286976"/>
    <lineage>
        <taxon>Eukaryota</taxon>
        <taxon>Fungi</taxon>
        <taxon>Dikarya</taxon>
        <taxon>Ascomycota</taxon>
        <taxon>Pezizomycotina</taxon>
        <taxon>Sordariomycetes</taxon>
        <taxon>Sordariomycetidae</taxon>
        <taxon>Togniniales</taxon>
        <taxon>Togniniaceae</taxon>
        <taxon>Phaeoacremonium</taxon>
    </lineage>
</organism>
<dbReference type="RefSeq" id="XP_007916316.1">
    <property type="nucleotide sequence ID" value="XM_007918125.1"/>
</dbReference>
<dbReference type="GeneID" id="19326147"/>
<dbReference type="OrthoDB" id="10250354at2759"/>